<dbReference type="RefSeq" id="WP_012594236.1">
    <property type="nucleotide sequence ID" value="NC_011726.1"/>
</dbReference>
<dbReference type="GO" id="GO:0006520">
    <property type="term" value="P:amino acid metabolic process"/>
    <property type="evidence" value="ECO:0007669"/>
    <property type="project" value="InterPro"/>
</dbReference>
<reference evidence="9" key="1">
    <citation type="journal article" date="2011" name="MBio">
        <title>Novel metabolic attributes of the genus Cyanothece, comprising a group of unicellular nitrogen-fixing Cyanobacteria.</title>
        <authorList>
            <person name="Bandyopadhyay A."/>
            <person name="Elvitigala T."/>
            <person name="Welsh E."/>
            <person name="Stockel J."/>
            <person name="Liberton M."/>
            <person name="Min H."/>
            <person name="Sherman L.A."/>
            <person name="Pakrasi H.B."/>
        </authorList>
    </citation>
    <scope>NUCLEOTIDE SEQUENCE [LARGE SCALE GENOMIC DNA]</scope>
    <source>
        <strain evidence="9">PCC 8801</strain>
    </source>
</reference>
<evidence type="ECO:0000256" key="5">
    <source>
        <dbReference type="ARBA" id="ARBA00023239"/>
    </source>
</evidence>
<dbReference type="Gene3D" id="1.20.1340.10">
    <property type="entry name" value="dopa decarboxylase, N-terminal domain"/>
    <property type="match status" value="1"/>
</dbReference>
<dbReference type="eggNOG" id="COG0076">
    <property type="taxonomic scope" value="Bacteria"/>
</dbReference>
<dbReference type="InterPro" id="IPR015421">
    <property type="entry name" value="PyrdxlP-dep_Trfase_major"/>
</dbReference>
<dbReference type="InterPro" id="IPR021115">
    <property type="entry name" value="Pyridoxal-P_BS"/>
</dbReference>
<comment type="similarity">
    <text evidence="2 7">Belongs to the group II decarboxylase family.</text>
</comment>
<dbReference type="SUPFAM" id="SSF53383">
    <property type="entry name" value="PLP-dependent transferases"/>
    <property type="match status" value="1"/>
</dbReference>
<feature type="modified residue" description="N6-(pyridoxal phosphate)lysine" evidence="6">
    <location>
        <position position="299"/>
    </location>
</feature>
<dbReference type="GO" id="GO:0005737">
    <property type="term" value="C:cytoplasm"/>
    <property type="evidence" value="ECO:0007669"/>
    <property type="project" value="TreeGrafter"/>
</dbReference>
<dbReference type="PANTHER" id="PTHR11999:SF70">
    <property type="entry name" value="MIP05841P"/>
    <property type="match status" value="1"/>
</dbReference>
<dbReference type="InterPro" id="IPR015422">
    <property type="entry name" value="PyrdxlP-dep_Trfase_small"/>
</dbReference>
<dbReference type="PANTHER" id="PTHR11999">
    <property type="entry name" value="GROUP II PYRIDOXAL-5-PHOSPHATE DECARBOXYLASE"/>
    <property type="match status" value="1"/>
</dbReference>
<dbReference type="GO" id="GO:0004058">
    <property type="term" value="F:aromatic-L-amino-acid decarboxylase activity"/>
    <property type="evidence" value="ECO:0007669"/>
    <property type="project" value="UniProtKB-EC"/>
</dbReference>
<organism evidence="8 9">
    <name type="scientific">Rippkaea orientalis (strain PCC 8801 / RF-1)</name>
    <name type="common">Cyanothece sp. (strain PCC 8801)</name>
    <dbReference type="NCBI Taxonomy" id="41431"/>
    <lineage>
        <taxon>Bacteria</taxon>
        <taxon>Bacillati</taxon>
        <taxon>Cyanobacteriota</taxon>
        <taxon>Cyanophyceae</taxon>
        <taxon>Oscillatoriophycideae</taxon>
        <taxon>Chroococcales</taxon>
        <taxon>Aphanothecaceae</taxon>
        <taxon>Rippkaea</taxon>
        <taxon>Rippkaea orientalis</taxon>
    </lineage>
</organism>
<dbReference type="Proteomes" id="UP000008204">
    <property type="component" value="Chromosome"/>
</dbReference>
<proteinExistence type="inferred from homology"/>
<evidence type="ECO:0000313" key="9">
    <source>
        <dbReference type="Proteomes" id="UP000008204"/>
    </source>
</evidence>
<dbReference type="GO" id="GO:0019752">
    <property type="term" value="P:carboxylic acid metabolic process"/>
    <property type="evidence" value="ECO:0007669"/>
    <property type="project" value="InterPro"/>
</dbReference>
<dbReference type="HOGENOM" id="CLU_011856_3_1_3"/>
<evidence type="ECO:0000256" key="6">
    <source>
        <dbReference type="PIRSR" id="PIRSR602129-50"/>
    </source>
</evidence>
<keyword evidence="3" id="KW-0210">Decarboxylase</keyword>
<keyword evidence="5 7" id="KW-0456">Lyase</keyword>
<dbReference type="InterPro" id="IPR010977">
    <property type="entry name" value="Aromatic_deC"/>
</dbReference>
<dbReference type="InterPro" id="IPR002129">
    <property type="entry name" value="PyrdxlP-dep_de-COase"/>
</dbReference>
<dbReference type="Pfam" id="PF00282">
    <property type="entry name" value="Pyridoxal_deC"/>
    <property type="match status" value="1"/>
</dbReference>
<dbReference type="Gene3D" id="3.40.640.10">
    <property type="entry name" value="Type I PLP-dependent aspartate aminotransferase-like (Major domain)"/>
    <property type="match status" value="1"/>
</dbReference>
<evidence type="ECO:0000256" key="7">
    <source>
        <dbReference type="RuleBase" id="RU000382"/>
    </source>
</evidence>
<dbReference type="PRINTS" id="PR00800">
    <property type="entry name" value="YHDCRBOXLASE"/>
</dbReference>
<dbReference type="OrthoDB" id="9803665at2"/>
<gene>
    <name evidence="8" type="ordered locus">PCC8801_0883</name>
</gene>
<sequence>MGEKRDYHMSPEEFRHWGYQTIDWLVDYRQKVEEFPVLSQVEPGDIRAKLPSNAPQQGESFAEILADIDRIIMPGITHWQSPNFFGFFPAGASAPSILGELMSSGLGVLGFLWATSPACTELETHVLDWLIDMLGLPDHFKSSTGGGGVLQDTACSAAIVSVIAAREQKKADINRLVAYTSTEAHSSLEKAVRISGLRPENLRLIDIDHHYAMSPDRLEQAIKADLQAGLIPCYLAGTVGTTSSNAIDPLTRLGAIAQKYDLWFHVDGAMSGTAALCPELRWIHQGVELADSYCFNPHKWMMTNFDCNCFYVRDRLKLTNALSIMPEYLKNEATDSGKVIDYRDWQLPLSRRFKSLKLWFVIRHYGIEGLQHYVRKHVALAKEFAQWVKLDPAFKLVVNPPLNLVCFRHQGGDLINQEILNRINESGTMYLTSTKLDQKLTLRMAIGQAETERENVKLAWKLIRSVAEKIINDNDFTCQISTEKAA</sequence>
<evidence type="ECO:0000256" key="3">
    <source>
        <dbReference type="ARBA" id="ARBA00022793"/>
    </source>
</evidence>
<evidence type="ECO:0000313" key="8">
    <source>
        <dbReference type="EMBL" id="ACK64961.1"/>
    </source>
</evidence>
<evidence type="ECO:0000256" key="2">
    <source>
        <dbReference type="ARBA" id="ARBA00009533"/>
    </source>
</evidence>
<dbReference type="GO" id="GO:0030170">
    <property type="term" value="F:pyridoxal phosphate binding"/>
    <property type="evidence" value="ECO:0007669"/>
    <property type="project" value="InterPro"/>
</dbReference>
<dbReference type="EMBL" id="CP001287">
    <property type="protein sequence ID" value="ACK64961.1"/>
    <property type="molecule type" value="Genomic_DNA"/>
</dbReference>
<evidence type="ECO:0000256" key="1">
    <source>
        <dbReference type="ARBA" id="ARBA00001933"/>
    </source>
</evidence>
<dbReference type="STRING" id="41431.PCC8801_0883"/>
<evidence type="ECO:0000256" key="4">
    <source>
        <dbReference type="ARBA" id="ARBA00022898"/>
    </source>
</evidence>
<dbReference type="KEGG" id="cyp:PCC8801_0883"/>
<protein>
    <submittedName>
        <fullName evidence="8">Aromatic-L-amino-acid decarboxylase</fullName>
        <ecNumber evidence="8">4.1.1.28</ecNumber>
    </submittedName>
</protein>
<dbReference type="EC" id="4.1.1.28" evidence="8"/>
<keyword evidence="9" id="KW-1185">Reference proteome</keyword>
<accession>B7JZL8</accession>
<comment type="cofactor">
    <cofactor evidence="1 6 7">
        <name>pyridoxal 5'-phosphate</name>
        <dbReference type="ChEBI" id="CHEBI:597326"/>
    </cofactor>
</comment>
<dbReference type="Gene3D" id="3.90.1150.10">
    <property type="entry name" value="Aspartate Aminotransferase, domain 1"/>
    <property type="match status" value="1"/>
</dbReference>
<keyword evidence="4 6" id="KW-0663">Pyridoxal phosphate</keyword>
<dbReference type="AlphaFoldDB" id="B7JZL8"/>
<name>B7JZL8_RIPO1</name>
<dbReference type="PROSITE" id="PS00392">
    <property type="entry name" value="DDC_GAD_HDC_YDC"/>
    <property type="match status" value="1"/>
</dbReference>
<dbReference type="InterPro" id="IPR015424">
    <property type="entry name" value="PyrdxlP-dep_Trfase"/>
</dbReference>